<dbReference type="InterPro" id="IPR017853">
    <property type="entry name" value="GH"/>
</dbReference>
<dbReference type="PROSITE" id="PS51257">
    <property type="entry name" value="PROKAR_LIPOPROTEIN"/>
    <property type="match status" value="1"/>
</dbReference>
<dbReference type="SUPFAM" id="SSF49785">
    <property type="entry name" value="Galactose-binding domain-like"/>
    <property type="match status" value="1"/>
</dbReference>
<feature type="domain" description="Glycoside hydrolase family 2 catalytic" evidence="6">
    <location>
        <begin position="319"/>
        <end position="498"/>
    </location>
</feature>
<accession>A0A7M4D972</accession>
<evidence type="ECO:0000313" key="10">
    <source>
        <dbReference type="EMBL" id="MUP39201.1"/>
    </source>
</evidence>
<dbReference type="InterPro" id="IPR008979">
    <property type="entry name" value="Galactose-bd-like_sf"/>
</dbReference>
<evidence type="ECO:0000313" key="12">
    <source>
        <dbReference type="Proteomes" id="UP000285951"/>
    </source>
</evidence>
<dbReference type="Pfam" id="PF02836">
    <property type="entry name" value="Glyco_hydro_2_C"/>
    <property type="match status" value="1"/>
</dbReference>
<dbReference type="InterPro" id="IPR006103">
    <property type="entry name" value="Glyco_hydro_2_cat"/>
</dbReference>
<feature type="domain" description="Glycosyl hydrolases family 2 sugar binding" evidence="7">
    <location>
        <begin position="81"/>
        <end position="185"/>
    </location>
</feature>
<dbReference type="Proteomes" id="UP000285951">
    <property type="component" value="Unassembled WGS sequence"/>
</dbReference>
<evidence type="ECO:0000256" key="4">
    <source>
        <dbReference type="SAM" id="SignalP"/>
    </source>
</evidence>
<reference evidence="11 12" key="1">
    <citation type="submission" date="2019-11" db="EMBL/GenBank/DDBJ databases">
        <title>Draft genome sequence of Labilibaculum sp. strain SYP isolated from Black Sea.</title>
        <authorList>
            <person name="Yadav S."/>
            <person name="Villanueva L."/>
        </authorList>
    </citation>
    <scope>NUCLEOTIDE SEQUENCE [LARGE SCALE GENOMIC DNA]</scope>
    <source>
        <strain evidence="11 12">44</strain>
    </source>
</reference>
<feature type="chain" id="PRO_5029917921" evidence="4">
    <location>
        <begin position="22"/>
        <end position="794"/>
    </location>
</feature>
<dbReference type="SUPFAM" id="SSF49303">
    <property type="entry name" value="beta-Galactosidase/glucuronidase domain"/>
    <property type="match status" value="1"/>
</dbReference>
<dbReference type="SUPFAM" id="SSF51445">
    <property type="entry name" value="(Trans)glycosidases"/>
    <property type="match status" value="1"/>
</dbReference>
<organism evidence="10 13">
    <name type="scientific">Labilibaculum euxinus</name>
    <dbReference type="NCBI Taxonomy" id="2686357"/>
    <lineage>
        <taxon>Bacteria</taxon>
        <taxon>Pseudomonadati</taxon>
        <taxon>Bacteroidota</taxon>
        <taxon>Bacteroidia</taxon>
        <taxon>Marinilabiliales</taxon>
        <taxon>Marinifilaceae</taxon>
        <taxon>Labilibaculum</taxon>
    </lineage>
</organism>
<dbReference type="EMBL" id="WOTW01000042">
    <property type="protein sequence ID" value="MUP39201.1"/>
    <property type="molecule type" value="Genomic_DNA"/>
</dbReference>
<reference evidence="10 13" key="2">
    <citation type="submission" date="2019-12" db="EMBL/GenBank/DDBJ databases">
        <title>Draft genome sequence of Labilibaculum sp. strain 44 isolated from deep waters of Black Sea.</title>
        <authorList>
            <person name="Yadav S."/>
            <person name="Villanueva L."/>
        </authorList>
    </citation>
    <scope>NUCLEOTIDE SEQUENCE [LARGE SCALE GENOMIC DNA]</scope>
    <source>
        <strain evidence="10 13">44</strain>
    </source>
</reference>
<dbReference type="InterPro" id="IPR036156">
    <property type="entry name" value="Beta-gal/glucu_dom_sf"/>
</dbReference>
<dbReference type="GO" id="GO:0004553">
    <property type="term" value="F:hydrolase activity, hydrolyzing O-glycosyl compounds"/>
    <property type="evidence" value="ECO:0007669"/>
    <property type="project" value="InterPro"/>
</dbReference>
<dbReference type="Proteomes" id="UP000462449">
    <property type="component" value="Unassembled WGS sequence"/>
</dbReference>
<evidence type="ECO:0000259" key="7">
    <source>
        <dbReference type="Pfam" id="PF02837"/>
    </source>
</evidence>
<sequence length="794" mass="89409">MRFRLKIVFVFVLCVGFLSCAQTHKREYVKGRNSFNKGWEFVKDVNVPVDELMNRNDQNVSWEKVSLPHTANIEPLVINGDQWQGTCFYRKYFSVSKNLSGKHLGLYFEGAMQVAEVFLNGKLLYTNLGGYLPFYVDITKSVEFGVDNCLLVKLNNEDNPVVPPGKSLKVLDFNTYSGIYRNVWLDVKDPLHISNEMEVNHIAAGGVFVTYSNVSEESAKVHAQVDMKNDLATEKEVEIQLELIDETKAVVGSSSQKQALKANSTAKVNTDIEVKQPKLWSPGSPSLYTLRIKVLLKGEELEIRDAKIGIRTFSITAQEGFTINGNPLYLRGTNRHQEYPYVGYAISDNANYRDAWKIKMAGFNFVRLSHYPQSQAFLNACDELGILVMDAIPGWQFFGDEEFQKNAIQDIRKMVRVDRNHPSVIMWESSLNESAMSQDFMEKSHEAVHEEYPGTNVYTCGWKDFAYDIFNPARQHAKLPYYWNKYEKDKPFFIAEYGDWEYYAQNAGFNQKAFQDLSDEERNSRQLRGFGQKRLAQQALNYQEAHNSNLQGKAIGDANWLMFDYNRGYAPDLESSGIMDVFRLPKFAYYFYKSQTNIGESKLKQFAEPIVAIANYYNDPSFLNVKVYSNCEEVELLVNGKSAGKQKPDQDKNSTHLAHPPFSFQLTSFTPGELVAKGYVNGKVVSQAVQKTPGEAVALKLWIDESGKKLASGCNDLVFAYAAVVDKEGNILPLAENSVQFMIDGGAEIIGANPINAEAGIATVLLKAGDLSANIKVTAVSDGLQEGTIEVHVE</sequence>
<name>A0A7M4D972_9BACT</name>
<evidence type="ECO:0000259" key="8">
    <source>
        <dbReference type="Pfam" id="PF16355"/>
    </source>
</evidence>
<feature type="domain" description="Glycoside hydrolase family 2 immunoglobulin-like beta-sandwich" evidence="5">
    <location>
        <begin position="206"/>
        <end position="311"/>
    </location>
</feature>
<comment type="similarity">
    <text evidence="1">Belongs to the glycosyl hydrolase 2 family.</text>
</comment>
<dbReference type="PRINTS" id="PR00132">
    <property type="entry name" value="GLHYDRLASE2"/>
</dbReference>
<keyword evidence="3" id="KW-0326">Glycosidase</keyword>
<dbReference type="PANTHER" id="PTHR42732:SF1">
    <property type="entry name" value="BETA-MANNOSIDASE"/>
    <property type="match status" value="1"/>
</dbReference>
<dbReference type="InterPro" id="IPR040605">
    <property type="entry name" value="Glyco_hydro2_dom5"/>
</dbReference>
<feature type="domain" description="Glycoside hydrolase family 2" evidence="9">
    <location>
        <begin position="708"/>
        <end position="790"/>
    </location>
</feature>
<evidence type="ECO:0000313" key="11">
    <source>
        <dbReference type="EMBL" id="MVB08406.1"/>
    </source>
</evidence>
<dbReference type="Gene3D" id="2.60.40.10">
    <property type="entry name" value="Immunoglobulins"/>
    <property type="match status" value="3"/>
</dbReference>
<dbReference type="Pfam" id="PF02837">
    <property type="entry name" value="Glyco_hydro_2_N"/>
    <property type="match status" value="1"/>
</dbReference>
<evidence type="ECO:0000256" key="1">
    <source>
        <dbReference type="ARBA" id="ARBA00007401"/>
    </source>
</evidence>
<dbReference type="InterPro" id="IPR032311">
    <property type="entry name" value="DUF4982"/>
</dbReference>
<keyword evidence="4" id="KW-0732">Signal</keyword>
<dbReference type="InterPro" id="IPR051913">
    <property type="entry name" value="GH2_Domain-Containing"/>
</dbReference>
<dbReference type="Gene3D" id="2.60.120.260">
    <property type="entry name" value="Galactose-binding domain-like"/>
    <property type="match status" value="1"/>
</dbReference>
<protein>
    <submittedName>
        <fullName evidence="10">DUF4982 domain-containing protein</fullName>
    </submittedName>
</protein>
<dbReference type="InterPro" id="IPR013783">
    <property type="entry name" value="Ig-like_fold"/>
</dbReference>
<feature type="domain" description="DUF4982" evidence="8">
    <location>
        <begin position="623"/>
        <end position="685"/>
    </location>
</feature>
<dbReference type="Gene3D" id="3.20.20.80">
    <property type="entry name" value="Glycosidases"/>
    <property type="match status" value="1"/>
</dbReference>
<evidence type="ECO:0000256" key="2">
    <source>
        <dbReference type="ARBA" id="ARBA00022801"/>
    </source>
</evidence>
<keyword evidence="12" id="KW-1185">Reference proteome</keyword>
<dbReference type="AlphaFoldDB" id="A0A7M4D972"/>
<dbReference type="OrthoDB" id="9801077at2"/>
<dbReference type="GO" id="GO:0005975">
    <property type="term" value="P:carbohydrate metabolic process"/>
    <property type="evidence" value="ECO:0007669"/>
    <property type="project" value="InterPro"/>
</dbReference>
<evidence type="ECO:0000259" key="9">
    <source>
        <dbReference type="Pfam" id="PF18565"/>
    </source>
</evidence>
<dbReference type="EMBL" id="QTZN02000042">
    <property type="protein sequence ID" value="MVB08406.1"/>
    <property type="molecule type" value="Genomic_DNA"/>
</dbReference>
<evidence type="ECO:0000259" key="5">
    <source>
        <dbReference type="Pfam" id="PF00703"/>
    </source>
</evidence>
<dbReference type="Pfam" id="PF16355">
    <property type="entry name" value="DUF4982"/>
    <property type="match status" value="1"/>
</dbReference>
<dbReference type="Pfam" id="PF18565">
    <property type="entry name" value="Glyco_hydro2_C5"/>
    <property type="match status" value="1"/>
</dbReference>
<evidence type="ECO:0000259" key="6">
    <source>
        <dbReference type="Pfam" id="PF02836"/>
    </source>
</evidence>
<dbReference type="InterPro" id="IPR006101">
    <property type="entry name" value="Glyco_hydro_2"/>
</dbReference>
<dbReference type="InterPro" id="IPR006104">
    <property type="entry name" value="Glyco_hydro_2_N"/>
</dbReference>
<dbReference type="Pfam" id="PF00703">
    <property type="entry name" value="Glyco_hydro_2"/>
    <property type="match status" value="1"/>
</dbReference>
<dbReference type="PANTHER" id="PTHR42732">
    <property type="entry name" value="BETA-GALACTOSIDASE"/>
    <property type="match status" value="1"/>
</dbReference>
<evidence type="ECO:0000313" key="13">
    <source>
        <dbReference type="Proteomes" id="UP000462449"/>
    </source>
</evidence>
<dbReference type="InterPro" id="IPR006102">
    <property type="entry name" value="Ig-like_GH2"/>
</dbReference>
<feature type="signal peptide" evidence="4">
    <location>
        <begin position="1"/>
        <end position="21"/>
    </location>
</feature>
<comment type="caution">
    <text evidence="10">The sequence shown here is derived from an EMBL/GenBank/DDBJ whole genome shotgun (WGS) entry which is preliminary data.</text>
</comment>
<evidence type="ECO:0000256" key="3">
    <source>
        <dbReference type="ARBA" id="ARBA00023295"/>
    </source>
</evidence>
<proteinExistence type="inferred from homology"/>
<gene>
    <name evidence="11" type="ORF">DWB62_015380</name>
    <name evidence="10" type="ORF">GNY23_15380</name>
</gene>
<keyword evidence="2" id="KW-0378">Hydrolase</keyword>